<evidence type="ECO:0000259" key="2">
    <source>
        <dbReference type="Pfam" id="PF01408"/>
    </source>
</evidence>
<accession>A0ABQ6CYL3</accession>
<dbReference type="InterPro" id="IPR036291">
    <property type="entry name" value="NAD(P)-bd_dom_sf"/>
</dbReference>
<dbReference type="Gene3D" id="3.40.50.720">
    <property type="entry name" value="NAD(P)-binding Rossmann-like Domain"/>
    <property type="match status" value="1"/>
</dbReference>
<dbReference type="InterPro" id="IPR050463">
    <property type="entry name" value="Gfo/Idh/MocA_oxidrdct_glycsds"/>
</dbReference>
<dbReference type="SUPFAM" id="SSF51735">
    <property type="entry name" value="NAD(P)-binding Rossmann-fold domains"/>
    <property type="match status" value="1"/>
</dbReference>
<protein>
    <recommendedName>
        <fullName evidence="2">Gfo/Idh/MocA-like oxidoreductase N-terminal domain-containing protein</fullName>
    </recommendedName>
</protein>
<dbReference type="InterPro" id="IPR000683">
    <property type="entry name" value="Gfo/Idh/MocA-like_OxRdtase_N"/>
</dbReference>
<evidence type="ECO:0000313" key="4">
    <source>
        <dbReference type="Proteomes" id="UP001156882"/>
    </source>
</evidence>
<organism evidence="3 4">
    <name type="scientific">Labrys miyagiensis</name>
    <dbReference type="NCBI Taxonomy" id="346912"/>
    <lineage>
        <taxon>Bacteria</taxon>
        <taxon>Pseudomonadati</taxon>
        <taxon>Pseudomonadota</taxon>
        <taxon>Alphaproteobacteria</taxon>
        <taxon>Hyphomicrobiales</taxon>
        <taxon>Xanthobacteraceae</taxon>
        <taxon>Labrys</taxon>
    </lineage>
</organism>
<proteinExistence type="predicted"/>
<evidence type="ECO:0000313" key="3">
    <source>
        <dbReference type="EMBL" id="GLS23367.1"/>
    </source>
</evidence>
<dbReference type="Pfam" id="PF01408">
    <property type="entry name" value="GFO_IDH_MocA"/>
    <property type="match status" value="1"/>
</dbReference>
<comment type="caution">
    <text evidence="3">The sequence shown here is derived from an EMBL/GenBank/DDBJ whole genome shotgun (WGS) entry which is preliminary data.</text>
</comment>
<dbReference type="Proteomes" id="UP001156882">
    <property type="component" value="Unassembled WGS sequence"/>
</dbReference>
<dbReference type="EMBL" id="BSPC01000069">
    <property type="protein sequence ID" value="GLS23367.1"/>
    <property type="molecule type" value="Genomic_DNA"/>
</dbReference>
<feature type="domain" description="Gfo/Idh/MocA-like oxidoreductase N-terminal" evidence="2">
    <location>
        <begin position="5"/>
        <end position="114"/>
    </location>
</feature>
<dbReference type="Gene3D" id="3.30.360.10">
    <property type="entry name" value="Dihydrodipicolinate Reductase, domain 2"/>
    <property type="match status" value="1"/>
</dbReference>
<reference evidence="4" key="1">
    <citation type="journal article" date="2019" name="Int. J. Syst. Evol. Microbiol.">
        <title>The Global Catalogue of Microorganisms (GCM) 10K type strain sequencing project: providing services to taxonomists for standard genome sequencing and annotation.</title>
        <authorList>
            <consortium name="The Broad Institute Genomics Platform"/>
            <consortium name="The Broad Institute Genome Sequencing Center for Infectious Disease"/>
            <person name="Wu L."/>
            <person name="Ma J."/>
        </authorList>
    </citation>
    <scope>NUCLEOTIDE SEQUENCE [LARGE SCALE GENOMIC DNA]</scope>
    <source>
        <strain evidence="4">NBRC 101365</strain>
    </source>
</reference>
<dbReference type="PANTHER" id="PTHR43818">
    <property type="entry name" value="BCDNA.GH03377"/>
    <property type="match status" value="1"/>
</dbReference>
<name>A0ABQ6CYL3_9HYPH</name>
<evidence type="ECO:0000256" key="1">
    <source>
        <dbReference type="ARBA" id="ARBA00023002"/>
    </source>
</evidence>
<dbReference type="RefSeq" id="WP_284316281.1">
    <property type="nucleotide sequence ID" value="NZ_BSPC01000069.1"/>
</dbReference>
<gene>
    <name evidence="3" type="ORF">GCM10007874_63870</name>
</gene>
<keyword evidence="4" id="KW-1185">Reference proteome</keyword>
<sequence>MNTVQFAIIGSGWRTLFFLRIARALPEKFRVTGILTRDSAKAEKLQAEWGVPAFTDFDAMIRHQRPDFVVISVAQPAAPAMIELVAAAGLPIMTETPPAQTLEGLLRLWALVEKGAHIEVAEQYIYQPLHQARLALIHAGKLGPVSYAHVSHAHGYHGTSLIRHYLDAGFTEPAIRGRAFSSTLVAGPNRQGPPAEHKIDTVRQVIAELDFGDRLGIFDFAGSQYFSWVRAYRLTVRGEKGEIVDREVRYLKNFRTPVELTLRRSDTGQYNNHEGYFHRGIQAGEGWVYRNPYPGASLTDDEIAVAAILDGMGESVRGGKPVYSFAEAAQDQYLSLLIEEAVAGGTTVQAVRQPWAV</sequence>
<keyword evidence="1" id="KW-0560">Oxidoreductase</keyword>
<dbReference type="PANTHER" id="PTHR43818:SF11">
    <property type="entry name" value="BCDNA.GH03377"/>
    <property type="match status" value="1"/>
</dbReference>